<feature type="domain" description="Methyltransferase type 11" evidence="1">
    <location>
        <begin position="109"/>
        <end position="162"/>
    </location>
</feature>
<dbReference type="EMBL" id="CP017641">
    <property type="protein sequence ID" value="APZ90578.1"/>
    <property type="molecule type" value="Genomic_DNA"/>
</dbReference>
<accession>A0A1P8W949</accession>
<protein>
    <submittedName>
        <fullName evidence="2">Methyltransferase domain protein</fullName>
    </submittedName>
</protein>
<dbReference type="InterPro" id="IPR013216">
    <property type="entry name" value="Methyltransf_11"/>
</dbReference>
<dbReference type="KEGG" id="fmr:Fuma_00158"/>
<dbReference type="Gene3D" id="3.40.50.150">
    <property type="entry name" value="Vaccinia Virus protein VP39"/>
    <property type="match status" value="1"/>
</dbReference>
<sequence length="248" mass="28144">MSVIKNVLRPAIHRMVKIGKPHFDCSICGYHGPFKDKRITRTPNLVRVDSKCLGCGAAERHRMLKLVIEELFGEGQADGKAVLHMAPEACMQPLISSKFATYHTADLFMEGVDFHEDVQDMSLASGSYDCVVISRVLTIPPDLNASIRELRRILKPDGIAIIAEIHSHQETVEFGEMRKHRSRQVGIDILNRYAEHFSRVERYDAARYGSRFQLVNRMKLDGITKDDYPVEVREQGQGFRELVAVCYA</sequence>
<dbReference type="GO" id="GO:0008757">
    <property type="term" value="F:S-adenosylmethionine-dependent methyltransferase activity"/>
    <property type="evidence" value="ECO:0007669"/>
    <property type="project" value="InterPro"/>
</dbReference>
<name>A0A1P8W949_9PLAN</name>
<evidence type="ECO:0000259" key="1">
    <source>
        <dbReference type="Pfam" id="PF08241"/>
    </source>
</evidence>
<evidence type="ECO:0000313" key="2">
    <source>
        <dbReference type="EMBL" id="APZ90578.1"/>
    </source>
</evidence>
<dbReference type="Pfam" id="PF08241">
    <property type="entry name" value="Methyltransf_11"/>
    <property type="match status" value="1"/>
</dbReference>
<dbReference type="OrthoDB" id="3896938at2"/>
<dbReference type="RefSeq" id="WP_077022450.1">
    <property type="nucleotide sequence ID" value="NZ_CP017641.1"/>
</dbReference>
<keyword evidence="2" id="KW-0808">Transferase</keyword>
<dbReference type="GO" id="GO:0032259">
    <property type="term" value="P:methylation"/>
    <property type="evidence" value="ECO:0007669"/>
    <property type="project" value="UniProtKB-KW"/>
</dbReference>
<evidence type="ECO:0000313" key="3">
    <source>
        <dbReference type="Proteomes" id="UP000187735"/>
    </source>
</evidence>
<dbReference type="AlphaFoldDB" id="A0A1P8W949"/>
<gene>
    <name evidence="2" type="ORF">Fuma_00158</name>
</gene>
<proteinExistence type="predicted"/>
<keyword evidence="3" id="KW-1185">Reference proteome</keyword>
<keyword evidence="2" id="KW-0489">Methyltransferase</keyword>
<dbReference type="SUPFAM" id="SSF53335">
    <property type="entry name" value="S-adenosyl-L-methionine-dependent methyltransferases"/>
    <property type="match status" value="1"/>
</dbReference>
<dbReference type="Proteomes" id="UP000187735">
    <property type="component" value="Chromosome"/>
</dbReference>
<reference evidence="2 3" key="1">
    <citation type="journal article" date="2016" name="Front. Microbiol.">
        <title>Fuerstia marisgermanicae gen. nov., sp. nov., an Unusual Member of the Phylum Planctomycetes from the German Wadden Sea.</title>
        <authorList>
            <person name="Kohn T."/>
            <person name="Heuer A."/>
            <person name="Jogler M."/>
            <person name="Vollmers J."/>
            <person name="Boedeker C."/>
            <person name="Bunk B."/>
            <person name="Rast P."/>
            <person name="Borchert D."/>
            <person name="Glockner I."/>
            <person name="Freese H.M."/>
            <person name="Klenk H.P."/>
            <person name="Overmann J."/>
            <person name="Kaster A.K."/>
            <person name="Rohde M."/>
            <person name="Wiegand S."/>
            <person name="Jogler C."/>
        </authorList>
    </citation>
    <scope>NUCLEOTIDE SEQUENCE [LARGE SCALE GENOMIC DNA]</scope>
    <source>
        <strain evidence="2 3">NH11</strain>
    </source>
</reference>
<organism evidence="2 3">
    <name type="scientific">Fuerstiella marisgermanici</name>
    <dbReference type="NCBI Taxonomy" id="1891926"/>
    <lineage>
        <taxon>Bacteria</taxon>
        <taxon>Pseudomonadati</taxon>
        <taxon>Planctomycetota</taxon>
        <taxon>Planctomycetia</taxon>
        <taxon>Planctomycetales</taxon>
        <taxon>Planctomycetaceae</taxon>
        <taxon>Fuerstiella</taxon>
    </lineage>
</organism>
<dbReference type="InterPro" id="IPR029063">
    <property type="entry name" value="SAM-dependent_MTases_sf"/>
</dbReference>